<keyword evidence="5 13" id="KW-0175">Coiled coil</keyword>
<evidence type="ECO:0000259" key="15">
    <source>
        <dbReference type="PROSITE" id="PS50067"/>
    </source>
</evidence>
<dbReference type="FunFam" id="1.20.5.500:FF:000001">
    <property type="entry name" value="Type II keratin 23"/>
    <property type="match status" value="1"/>
</dbReference>
<dbReference type="GO" id="GO:0030071">
    <property type="term" value="P:regulation of mitotic metaphase/anaphase transition"/>
    <property type="evidence" value="ECO:0007669"/>
    <property type="project" value="UniProtKB-ARBA"/>
</dbReference>
<dbReference type="InterPro" id="IPR019821">
    <property type="entry name" value="Kinesin_motor_CS"/>
</dbReference>
<dbReference type="InterPro" id="IPR027417">
    <property type="entry name" value="P-loop_NTPase"/>
</dbReference>
<reference evidence="17" key="1">
    <citation type="journal article" date="2023" name="Science">
        <title>Genome structures resolve the early diversification of teleost fishes.</title>
        <authorList>
            <person name="Parey E."/>
            <person name="Louis A."/>
            <person name="Montfort J."/>
            <person name="Bouchez O."/>
            <person name="Roques C."/>
            <person name="Iampietro C."/>
            <person name="Lluch J."/>
            <person name="Castinel A."/>
            <person name="Donnadieu C."/>
            <person name="Desvignes T."/>
            <person name="Floi Bucao C."/>
            <person name="Jouanno E."/>
            <person name="Wen M."/>
            <person name="Mejri S."/>
            <person name="Dirks R."/>
            <person name="Jansen H."/>
            <person name="Henkel C."/>
            <person name="Chen W.J."/>
            <person name="Zahm M."/>
            <person name="Cabau C."/>
            <person name="Klopp C."/>
            <person name="Thompson A.W."/>
            <person name="Robinson-Rechavi M."/>
            <person name="Braasch I."/>
            <person name="Lecointre G."/>
            <person name="Bobe J."/>
            <person name="Postlethwait J.H."/>
            <person name="Berthelot C."/>
            <person name="Roest Crollius H."/>
            <person name="Guiguen Y."/>
        </authorList>
    </citation>
    <scope>NUCLEOTIDE SEQUENCE</scope>
    <source>
        <strain evidence="17">Concon-B</strain>
    </source>
</reference>
<sequence>MTEESAVKVCVRVRPLIQREEASNVTENAEPVPLYWKADTQAVHQLDDGNVTKSFSFDRVFSAEESTNQLYQDIAKPLVVSAVEGYNGTIFAYGQTSSGKTFTMMGCSRIPGVIPLAMEDVFQTIKNCPKKEFLLRVSYMEIYNETVTDLLCDSWKRKPLEIREGNYKNVYVADLSEELVTSAEQALSWIRKGEKNRHYGKTKMNQRSSRSHTIFRMILESRERSDPASGENADGAIIVSHLNLVDLAGAERASQTGAEGARLKEGCNINRSLFTLGQVIKKLTDENQGGFTNYRDSKLTRILQNSLGGNAKTVIICTITPATVDETLSTLQFASAAKRMKNDPHVTEVSDDGALLRRYRNEIVDLKRRLQEVSSVTQTTATEKEVLAQLLQEKDQLQREQQDRIRNLTKIIVTSSNFVAVEKKIPKRRVTWGGGKLFRAAQSGNFNIGDAEFEPLVKKRKADMSVLAEQDEDGVEFDSQWEIPEDTQFDIEMNQSNVTMRSIPDSEFSSPGHLNELCNKVAGLELQLHMEMQQKQEAVEASQSLEKRVSELEKQLEVQEQESLEDPQEEYKKDLGETIQLCEMLVSEKDILVAERDLIKQEFNIMKDENQILKRDKDHLLKEIEENREMQEFNALEQESTKQYEIELLAEMSKLKKAAEKSVACSQKLEAEMAAMSTQLKQKEELIKELQNLNGRDLVQENQQLRRSLADSETLSRETKKEWAFLRSDNLSLKERDSSMTADYEKMKNEVSAICSKLEMEKSRFKKMQTDLQKELQGAFEENTKLTALLDGKVPKNLIDSIELERTVTGLKKELEMHQEQERFLQTKLEDLEPLKDLPIQVESLKKQICGLTEELCAARAEKDCLLSAQTSSDVEISRLTAEVSQAQDQLAEAQAKLSEAEIREDRLSQQHLDITTQAEELKAELNELASEKTQLLNTVEELNMNAEKSREHSTSIEEKLCEQQLLVKDLEKKLQESSENAEEQHQDQIKQLSEELQLVRSDRDALQSERTNTAHIPEEEQEKLRSHLTSLTEERDQLQEILEGVREERTQLKRDLEEKEEMIMENQEELRAAEDLIRTQQETIQHLETPVAQTESVNAIKQLTEELQLVRSDRDALQSERTNTAHIPEEEQEKLRSHLTSLTEDRDQLQEILEGIMENQEELRAAEDLIRTQQETIQHLETPVAQTESVNAVSSVVCDEVQPNSDDLQNQIKQLTEELQLVRSERDALQSERTNTAHIPEEEQEKLRSHLTSLAEDRDQLQEILDGVREEKCQLKRDLQEKEEMVVQVHQELRRQKNLSSEHQDLSESEQAELQQQIHQLREELENVKEERSQLKIDMQENVEMMIENQEELRAAQEKIQKQKDVVQNLKAQISQMESKLENVDKAEETLPNMEDHPAQIKQLSEELQLVRSERDALQSERTNTAHIPEEEQEKLRSHLTSLSEERDQLQEILEGVREERTQLKRDLEEKEEMSVERQAELLSAQDELKRQQQLNSDLKALISENETQIQQIKQLSEELQLVRSERDALQSERTNTAHIPEEEQEKLRSRVTSLAEERDQLQEILDGVREEKCQLKRDLQEKEEMSVERQAELLSAQEELKRQQQLNSDLQAQISENQTQIKQLTEELQLVRSERDALQSERTNTAHIPEEEQEKLRSHLTSLAEERDQLQEILDGVREEKCQLKRDLQEKEELVVQVHEELRRQKNLSSEHQDLSESEQAELQQQIHQLREELENVKEERSQLKIDMQENVEMMIENQEELRLAQEKIQKLKDLVQDLKTQISQMESKLENVDKADDTLPYLEEDHPDQIKQLSEELQLVRSERDALQSERTNTAHIPEEEQEKLRSHLTSLTEERDQLQEILEGVREERTQLKRDLEEKEEMSVERQAELLSAQEELKQQQQLNSDLQAQISENETQIQQIKQLSEELQLMRSERDALQSERTNTAHIPEEEQEKLRSHLTSLAEERDQLQEILDGVREEKCQLKRDLQEKEEMSVERQAELLSAQEELKRQQQLNSDLQAQIFENETRLEQQVSQVQEELKRQQQLNSEHQAVTEREQAELQQQIQQLVGELEGVREERTKLQSDLQENMEMATETQNLLHSIQEELKRQQQLNADLKMQSSEIEARLEQQIKHLSEELQLVRSERDALQSERTNTAQISEEEQEQLRSNLTSFTEERDQLQEILEGVREEKSRLKRDVQEKEEMVAQVQKQLLEQEHLNSEQQTVREKEQTEFQQQNQQLAEDLEGVRQECRLKAEQEKASQESLSEANAVISSLREQIRGLEERGGPAGQAGERLRCRLEESELQLQKVLEKYQQFGDSAAGTSKSLLQPLTDASLVQNELAFRILESIPKPLTALYVNFRKSTDDIRHVLCRTVRGSACVAKLHRERLEVQASLDTACFVESRLQDLLIRAVQCPKDTLGGDFHQVWDLRLSELLERREQKLQEMNSILAGLEEGVARNAATVSEELPKQERTNEELRALIDAPSLDHAALENLLERERARRTLVLQNMKDTFQKVENEYLKLDLKAFKAQACQQLKEERSKSLTLLHKRESGPAKSEADLLQRIQELTLKLQQSETLVQMVQARAQELEEAQVRAEDRVSKHKEATQLLQTELQDVCAQLKERDDSVQSLREKLRETEAQVKRGMAPTAAELEEMKNKLIKMELERTARASTHQEELVKMTCMLDHKEEALRKLKEALRKAQQQGDESFMEEPVHAKGPPPTRGRTVQSTVALEKNRLEEEVKLLKKKIAQLESLISSQQLEITKWKMRATKLKENKREAIKEEMPLSPHTPTKRRRPVTSEGHVLDSPKSKFFDARSVSESMSANCPKQFFDNSSLGNAPEVLYPPTMPALGSPESQEIAEIDLNAPAVEDRNAEWWPMSPTQSYVLAERQAIDSCCLYFKSSLRQSSPPHYKSRSTAAAVADQDRVSKRRTERSISPTGAMTSYSYDPYFSTSYKRRYVESSPRVVLRSGARSVYSTHSAPLSSGLSRVSYSSYGRGLSSTSSPLLSVAAAELDLSQAAQVSSEFKSVRTQEKAQLQDLNDRFASFIERVHELEQQNKVLEAELLVLRQRHGEPSRLKALYEQEVRELRMAVEEARGEKQAAQINKDQLEDALRGLQARYEEEVEGREEAEGRLMEARKGADEAALARAELEKKVEALLDELAFLKRVHEGEISELQSQVQYSTQLSVEMEVAKPDLSSALRDIRGQYEKLAHQNMQAADEWFRSKVSVMTESAAHHSDTMRNTKDEATEYRRLLKARSLEIDASRGMNDSLERQLQDMENKQSAEIAAMQEAINQLENELGATKNEMARYLKEYQDLLNVKMALDIEIAAYRKLLEGEESRFSAGGAMSSVFSSGVSAAPAFGRSMFSLQSSLTSGAPYLLSSRLLSSSFSSADEIIAVSQAQRAESSPPHEEEEEEEEEEVEEEEKGEEEDAQEGEEGGDADEEKGGEEEEAKEEGEEEEGGEEEEEKDEGEEEEGGEKEEGAEGGDGDEKPKLVT</sequence>
<evidence type="ECO:0000256" key="13">
    <source>
        <dbReference type="SAM" id="Coils"/>
    </source>
</evidence>
<accession>A0A9Q1D9C1</accession>
<evidence type="ECO:0000256" key="10">
    <source>
        <dbReference type="ARBA" id="ARBA00081766"/>
    </source>
</evidence>
<dbReference type="Pfam" id="PF00225">
    <property type="entry name" value="Kinesin"/>
    <property type="match status" value="1"/>
</dbReference>
<dbReference type="GO" id="GO:0043515">
    <property type="term" value="F:kinetochore binding"/>
    <property type="evidence" value="ECO:0007669"/>
    <property type="project" value="UniProtKB-ARBA"/>
</dbReference>
<dbReference type="Proteomes" id="UP001152803">
    <property type="component" value="Unassembled WGS sequence"/>
</dbReference>
<dbReference type="SUPFAM" id="SSF52540">
    <property type="entry name" value="P-loop containing nucleoside triphosphate hydrolases"/>
    <property type="match status" value="1"/>
</dbReference>
<evidence type="ECO:0000256" key="7">
    <source>
        <dbReference type="ARBA" id="ARBA00023212"/>
    </source>
</evidence>
<dbReference type="InterPro" id="IPR001752">
    <property type="entry name" value="Kinesin_motor_dom"/>
</dbReference>
<keyword evidence="4 11" id="KW-0067">ATP-binding</keyword>
<dbReference type="PROSITE" id="PS00226">
    <property type="entry name" value="IF_ROD_1"/>
    <property type="match status" value="1"/>
</dbReference>
<keyword evidence="3 12" id="KW-0403">Intermediate filament</keyword>
<dbReference type="PRINTS" id="PR00380">
    <property type="entry name" value="KINESINHEAVY"/>
</dbReference>
<dbReference type="GO" id="GO:0000278">
    <property type="term" value="P:mitotic cell cycle"/>
    <property type="evidence" value="ECO:0007669"/>
    <property type="project" value="UniProtKB-ARBA"/>
</dbReference>
<dbReference type="InterPro" id="IPR006821">
    <property type="entry name" value="Intermed_filament_DNA-bd"/>
</dbReference>
<evidence type="ECO:0000256" key="1">
    <source>
        <dbReference type="ARBA" id="ARBA00004245"/>
    </source>
</evidence>
<comment type="subcellular location">
    <subcellularLocation>
        <location evidence="1">Cytoplasm</location>
        <location evidence="1">Cytoskeleton</location>
    </subcellularLocation>
</comment>
<dbReference type="Gene3D" id="1.20.5.170">
    <property type="match status" value="1"/>
</dbReference>
<dbReference type="PROSITE" id="PS00411">
    <property type="entry name" value="KINESIN_MOTOR_1"/>
    <property type="match status" value="1"/>
</dbReference>
<dbReference type="GO" id="GO:0008608">
    <property type="term" value="P:attachment of spindle microtubules to kinetochore"/>
    <property type="evidence" value="ECO:0007669"/>
    <property type="project" value="UniProtKB-ARBA"/>
</dbReference>
<dbReference type="Gene3D" id="1.20.5.500">
    <property type="entry name" value="Single helix bin"/>
    <property type="match status" value="1"/>
</dbReference>
<dbReference type="FunFam" id="1.20.5.170:FF:000002">
    <property type="entry name" value="Type I keratin KA11"/>
    <property type="match status" value="1"/>
</dbReference>
<dbReference type="PROSITE" id="PS50067">
    <property type="entry name" value="KINESIN_MOTOR_2"/>
    <property type="match status" value="1"/>
</dbReference>
<feature type="domain" description="Kinesin motor" evidence="15">
    <location>
        <begin position="6"/>
        <end position="340"/>
    </location>
</feature>
<feature type="coiled-coil region" evidence="13">
    <location>
        <begin position="356"/>
        <end position="407"/>
    </location>
</feature>
<evidence type="ECO:0000256" key="14">
    <source>
        <dbReference type="SAM" id="MobiDB-lite"/>
    </source>
</evidence>
<organism evidence="17 18">
    <name type="scientific">Conger conger</name>
    <name type="common">Conger eel</name>
    <name type="synonym">Muraena conger</name>
    <dbReference type="NCBI Taxonomy" id="82655"/>
    <lineage>
        <taxon>Eukaryota</taxon>
        <taxon>Metazoa</taxon>
        <taxon>Chordata</taxon>
        <taxon>Craniata</taxon>
        <taxon>Vertebrata</taxon>
        <taxon>Euteleostomi</taxon>
        <taxon>Actinopterygii</taxon>
        <taxon>Neopterygii</taxon>
        <taxon>Teleostei</taxon>
        <taxon>Anguilliformes</taxon>
        <taxon>Congridae</taxon>
        <taxon>Conger</taxon>
    </lineage>
</organism>
<dbReference type="GO" id="GO:0008017">
    <property type="term" value="F:microtubule binding"/>
    <property type="evidence" value="ECO:0007669"/>
    <property type="project" value="InterPro"/>
</dbReference>
<keyword evidence="18" id="KW-1185">Reference proteome</keyword>
<feature type="region of interest" description="Disordered" evidence="14">
    <location>
        <begin position="1416"/>
        <end position="1435"/>
    </location>
</feature>
<dbReference type="GO" id="GO:0007018">
    <property type="term" value="P:microtubule-based movement"/>
    <property type="evidence" value="ECO:0007669"/>
    <property type="project" value="InterPro"/>
</dbReference>
<comment type="similarity">
    <text evidence="11">Belongs to the TRAFAC class myosin-kinesin ATPase superfamily. Kinesin family.</text>
</comment>
<dbReference type="SUPFAM" id="SSF64593">
    <property type="entry name" value="Intermediate filament protein, coiled coil region"/>
    <property type="match status" value="2"/>
</dbReference>
<dbReference type="Pfam" id="PF04732">
    <property type="entry name" value="Filament_head"/>
    <property type="match status" value="1"/>
</dbReference>
<dbReference type="Gene3D" id="1.20.5.1160">
    <property type="entry name" value="Vasodilator-stimulated phosphoprotein"/>
    <property type="match status" value="1"/>
</dbReference>
<dbReference type="GO" id="GO:0000779">
    <property type="term" value="C:condensed chromosome, centromeric region"/>
    <property type="evidence" value="ECO:0007669"/>
    <property type="project" value="UniProtKB-ARBA"/>
</dbReference>
<dbReference type="SMART" id="SM01391">
    <property type="entry name" value="Filament"/>
    <property type="match status" value="1"/>
</dbReference>
<feature type="compositionally biased region" description="Acidic residues" evidence="14">
    <location>
        <begin position="3424"/>
        <end position="3500"/>
    </location>
</feature>
<feature type="coiled-coil region" evidence="13">
    <location>
        <begin position="2566"/>
        <end position="2649"/>
    </location>
</feature>
<evidence type="ECO:0000256" key="3">
    <source>
        <dbReference type="ARBA" id="ARBA00022754"/>
    </source>
</evidence>
<comment type="similarity">
    <text evidence="8 12">Belongs to the intermediate filament family.</text>
</comment>
<dbReference type="Pfam" id="PF00038">
    <property type="entry name" value="Filament"/>
    <property type="match status" value="1"/>
</dbReference>
<dbReference type="PANTHER" id="PTHR47968">
    <property type="entry name" value="CENTROMERE PROTEIN E"/>
    <property type="match status" value="1"/>
</dbReference>
<dbReference type="PROSITE" id="PS51842">
    <property type="entry name" value="IF_ROD_2"/>
    <property type="match status" value="1"/>
</dbReference>
<evidence type="ECO:0000313" key="17">
    <source>
        <dbReference type="EMBL" id="KAJ8263223.1"/>
    </source>
</evidence>
<evidence type="ECO:0000256" key="4">
    <source>
        <dbReference type="ARBA" id="ARBA00022840"/>
    </source>
</evidence>
<feature type="compositionally biased region" description="Basic and acidic residues" evidence="14">
    <location>
        <begin position="2225"/>
        <end position="2237"/>
    </location>
</feature>
<evidence type="ECO:0000313" key="18">
    <source>
        <dbReference type="Proteomes" id="UP001152803"/>
    </source>
</evidence>
<evidence type="ECO:0000256" key="9">
    <source>
        <dbReference type="ARBA" id="ARBA00070169"/>
    </source>
</evidence>
<dbReference type="GO" id="GO:0005874">
    <property type="term" value="C:microtubule"/>
    <property type="evidence" value="ECO:0007669"/>
    <property type="project" value="TreeGrafter"/>
</dbReference>
<dbReference type="OrthoDB" id="21525at2759"/>
<dbReference type="GO" id="GO:0007051">
    <property type="term" value="P:spindle organization"/>
    <property type="evidence" value="ECO:0007669"/>
    <property type="project" value="UniProtKB-ARBA"/>
</dbReference>
<dbReference type="SMART" id="SM00129">
    <property type="entry name" value="KISc"/>
    <property type="match status" value="1"/>
</dbReference>
<dbReference type="GO" id="GO:0005882">
    <property type="term" value="C:intermediate filament"/>
    <property type="evidence" value="ECO:0007669"/>
    <property type="project" value="UniProtKB-KW"/>
</dbReference>
<evidence type="ECO:0000256" key="11">
    <source>
        <dbReference type="PROSITE-ProRule" id="PRU00283"/>
    </source>
</evidence>
<dbReference type="InterPro" id="IPR018039">
    <property type="entry name" value="IF_conserved"/>
</dbReference>
<dbReference type="CDD" id="cd01374">
    <property type="entry name" value="KISc_CENP_E"/>
    <property type="match status" value="1"/>
</dbReference>
<keyword evidence="6 11" id="KW-0505">Motor protein</keyword>
<evidence type="ECO:0000259" key="16">
    <source>
        <dbReference type="PROSITE" id="PS51842"/>
    </source>
</evidence>
<keyword evidence="2 11" id="KW-0547">Nucleotide-binding</keyword>
<dbReference type="GO" id="GO:0005524">
    <property type="term" value="F:ATP binding"/>
    <property type="evidence" value="ECO:0007669"/>
    <property type="project" value="UniProtKB-UniRule"/>
</dbReference>
<feature type="region of interest" description="Disordered" evidence="14">
    <location>
        <begin position="1227"/>
        <end position="1247"/>
    </location>
</feature>
<feature type="region of interest" description="Disordered" evidence="14">
    <location>
        <begin position="2795"/>
        <end position="2817"/>
    </location>
</feature>
<evidence type="ECO:0000256" key="6">
    <source>
        <dbReference type="ARBA" id="ARBA00023175"/>
    </source>
</evidence>
<feature type="region of interest" description="Disordered" evidence="14">
    <location>
        <begin position="2920"/>
        <end position="2946"/>
    </location>
</feature>
<name>A0A9Q1D9C1_CONCO</name>
<feature type="coiled-coil region" evidence="13">
    <location>
        <begin position="535"/>
        <end position="562"/>
    </location>
</feature>
<feature type="coiled-coil region" evidence="13">
    <location>
        <begin position="3047"/>
        <end position="3179"/>
    </location>
</feature>
<dbReference type="GO" id="GO:0003777">
    <property type="term" value="F:microtubule motor activity"/>
    <property type="evidence" value="ECO:0007669"/>
    <property type="project" value="InterPro"/>
</dbReference>
<dbReference type="FunFam" id="1.20.5.1160:FF:000001">
    <property type="entry name" value="Keratin type II"/>
    <property type="match status" value="1"/>
</dbReference>
<feature type="coiled-coil region" evidence="13">
    <location>
        <begin position="3273"/>
        <end position="3325"/>
    </location>
</feature>
<evidence type="ECO:0000256" key="8">
    <source>
        <dbReference type="ARBA" id="ARBA00061646"/>
    </source>
</evidence>
<feature type="coiled-coil region" evidence="13">
    <location>
        <begin position="666"/>
        <end position="722"/>
    </location>
</feature>
<keyword evidence="7" id="KW-0206">Cytoskeleton</keyword>
<keyword evidence="7" id="KW-0963">Cytoplasm</keyword>
<dbReference type="GO" id="GO:0140694">
    <property type="term" value="P:membraneless organelle assembly"/>
    <property type="evidence" value="ECO:0007669"/>
    <property type="project" value="UniProtKB-ARBA"/>
</dbReference>
<proteinExistence type="inferred from homology"/>
<evidence type="ECO:0000256" key="12">
    <source>
        <dbReference type="RuleBase" id="RU000685"/>
    </source>
</evidence>
<feature type="binding site" evidence="11">
    <location>
        <begin position="94"/>
        <end position="101"/>
    </location>
    <ligand>
        <name>ATP</name>
        <dbReference type="ChEBI" id="CHEBI:30616"/>
    </ligand>
</feature>
<feature type="region of interest" description="Disordered" evidence="14">
    <location>
        <begin position="2711"/>
        <end position="2736"/>
    </location>
</feature>
<dbReference type="FunFam" id="3.40.850.10:FF:000026">
    <property type="entry name" value="Centromere-associated protein E"/>
    <property type="match status" value="1"/>
</dbReference>
<evidence type="ECO:0000256" key="2">
    <source>
        <dbReference type="ARBA" id="ARBA00022741"/>
    </source>
</evidence>
<dbReference type="EMBL" id="JAFJMO010000011">
    <property type="protein sequence ID" value="KAJ8263223.1"/>
    <property type="molecule type" value="Genomic_DNA"/>
</dbReference>
<evidence type="ECO:0000256" key="5">
    <source>
        <dbReference type="ARBA" id="ARBA00023054"/>
    </source>
</evidence>
<comment type="caution">
    <text evidence="17">The sequence shown here is derived from an EMBL/GenBank/DDBJ whole genome shotgun (WGS) entry which is preliminary data.</text>
</comment>
<dbReference type="Gene3D" id="3.40.850.10">
    <property type="entry name" value="Kinesin motor domain"/>
    <property type="match status" value="1"/>
</dbReference>
<feature type="region of interest" description="Disordered" evidence="14">
    <location>
        <begin position="3412"/>
        <end position="3509"/>
    </location>
</feature>
<dbReference type="PANTHER" id="PTHR47968:SF75">
    <property type="entry name" value="CENTROMERE-ASSOCIATED PROTEIN E"/>
    <property type="match status" value="1"/>
</dbReference>
<dbReference type="InterPro" id="IPR036961">
    <property type="entry name" value="Kinesin_motor_dom_sf"/>
</dbReference>
<dbReference type="InterPro" id="IPR027640">
    <property type="entry name" value="Kinesin-like_fam"/>
</dbReference>
<feature type="domain" description="IF rod" evidence="16">
    <location>
        <begin position="3043"/>
        <end position="3354"/>
    </location>
</feature>
<protein>
    <recommendedName>
        <fullName evidence="9">Centromere-associated protein E</fullName>
    </recommendedName>
    <alternativeName>
        <fullName evidence="10">Centromere protein E</fullName>
    </alternativeName>
</protein>
<feature type="region of interest" description="Disordered" evidence="14">
    <location>
        <begin position="1637"/>
        <end position="1657"/>
    </location>
</feature>
<dbReference type="GO" id="GO:0000280">
    <property type="term" value="P:nuclear division"/>
    <property type="evidence" value="ECO:0007669"/>
    <property type="project" value="UniProtKB-ARBA"/>
</dbReference>
<feature type="region of interest" description="Disordered" evidence="14">
    <location>
        <begin position="2225"/>
        <end position="2244"/>
    </location>
</feature>
<dbReference type="InterPro" id="IPR039008">
    <property type="entry name" value="IF_rod_dom"/>
</dbReference>
<gene>
    <name evidence="17" type="ORF">COCON_G00156800</name>
</gene>